<accession>E4WZR8</accession>
<name>E4WZR8_OIKDI</name>
<protein>
    <submittedName>
        <fullName evidence="2">Uncharacterized protein</fullName>
    </submittedName>
</protein>
<keyword evidence="3" id="KW-1185">Reference proteome</keyword>
<dbReference type="Proteomes" id="UP000001307">
    <property type="component" value="Unassembled WGS sequence"/>
</dbReference>
<gene>
    <name evidence="2" type="ORF">GSOID_T00013433001</name>
</gene>
<sequence length="143" mass="16284">MEEDKENSANATVSAARKRKASAVPDSVLSFVNIKRWCEIQDKDDQHEREYMADDELDSGDEDARKFAESIKKKRALKEFNDLLVCCRFGVSPSTAFISWDRARRFWLEPVGAPQKSTPSIHVLPFDFARARFQTCDGAKHTA</sequence>
<reference evidence="2" key="1">
    <citation type="journal article" date="2010" name="Science">
        <title>Plasticity of animal genome architecture unmasked by rapid evolution of a pelagic tunicate.</title>
        <authorList>
            <person name="Denoeud F."/>
            <person name="Henriet S."/>
            <person name="Mungpakdee S."/>
            <person name="Aury J.M."/>
            <person name="Da Silva C."/>
            <person name="Brinkmann H."/>
            <person name="Mikhaleva J."/>
            <person name="Olsen L.C."/>
            <person name="Jubin C."/>
            <person name="Canestro C."/>
            <person name="Bouquet J.M."/>
            <person name="Danks G."/>
            <person name="Poulain J."/>
            <person name="Campsteijn C."/>
            <person name="Adamski M."/>
            <person name="Cross I."/>
            <person name="Yadetie F."/>
            <person name="Muffato M."/>
            <person name="Louis A."/>
            <person name="Butcher S."/>
            <person name="Tsagkogeorga G."/>
            <person name="Konrad A."/>
            <person name="Singh S."/>
            <person name="Jensen M.F."/>
            <person name="Cong E.H."/>
            <person name="Eikeseth-Otteraa H."/>
            <person name="Noel B."/>
            <person name="Anthouard V."/>
            <person name="Porcel B.M."/>
            <person name="Kachouri-Lafond R."/>
            <person name="Nishino A."/>
            <person name="Ugolini M."/>
            <person name="Chourrout P."/>
            <person name="Nishida H."/>
            <person name="Aasland R."/>
            <person name="Huzurbazar S."/>
            <person name="Westhof E."/>
            <person name="Delsuc F."/>
            <person name="Lehrach H."/>
            <person name="Reinhardt R."/>
            <person name="Weissenbach J."/>
            <person name="Roy S.W."/>
            <person name="Artiguenave F."/>
            <person name="Postlethwait J.H."/>
            <person name="Manak J.R."/>
            <person name="Thompson E.M."/>
            <person name="Jaillon O."/>
            <person name="Du Pasquier L."/>
            <person name="Boudinot P."/>
            <person name="Liberles D.A."/>
            <person name="Volff J.N."/>
            <person name="Philippe H."/>
            <person name="Lenhard B."/>
            <person name="Roest Crollius H."/>
            <person name="Wincker P."/>
            <person name="Chourrout D."/>
        </authorList>
    </citation>
    <scope>NUCLEOTIDE SEQUENCE [LARGE SCALE GENOMIC DNA]</scope>
</reference>
<evidence type="ECO:0000313" key="3">
    <source>
        <dbReference type="Proteomes" id="UP000001307"/>
    </source>
</evidence>
<evidence type="ECO:0000256" key="1">
    <source>
        <dbReference type="SAM" id="MobiDB-lite"/>
    </source>
</evidence>
<dbReference type="EMBL" id="FN653019">
    <property type="protein sequence ID" value="CBY22664.1"/>
    <property type="molecule type" value="Genomic_DNA"/>
</dbReference>
<organism evidence="2">
    <name type="scientific">Oikopleura dioica</name>
    <name type="common">Tunicate</name>
    <dbReference type="NCBI Taxonomy" id="34765"/>
    <lineage>
        <taxon>Eukaryota</taxon>
        <taxon>Metazoa</taxon>
        <taxon>Chordata</taxon>
        <taxon>Tunicata</taxon>
        <taxon>Appendicularia</taxon>
        <taxon>Copelata</taxon>
        <taxon>Oikopleuridae</taxon>
        <taxon>Oikopleura</taxon>
    </lineage>
</organism>
<dbReference type="InParanoid" id="E4WZR8"/>
<evidence type="ECO:0000313" key="2">
    <source>
        <dbReference type="EMBL" id="CBY22664.1"/>
    </source>
</evidence>
<proteinExistence type="predicted"/>
<dbReference type="AlphaFoldDB" id="E4WZR8"/>
<feature type="region of interest" description="Disordered" evidence="1">
    <location>
        <begin position="1"/>
        <end position="22"/>
    </location>
</feature>